<dbReference type="InterPro" id="IPR032857">
    <property type="entry name" value="ALKBH4"/>
</dbReference>
<evidence type="ECO:0000259" key="2">
    <source>
        <dbReference type="Pfam" id="PF13532"/>
    </source>
</evidence>
<dbReference type="Gene3D" id="2.60.120.590">
    <property type="entry name" value="Alpha-ketoglutarate-dependent dioxygenase AlkB-like"/>
    <property type="match status" value="1"/>
</dbReference>
<dbReference type="Pfam" id="PF13532">
    <property type="entry name" value="2OG-FeII_Oxy_2"/>
    <property type="match status" value="1"/>
</dbReference>
<dbReference type="Proteomes" id="UP001255856">
    <property type="component" value="Unassembled WGS sequence"/>
</dbReference>
<feature type="domain" description="Alpha-ketoglutarate-dependent dioxygenase AlkB-like" evidence="2">
    <location>
        <begin position="126"/>
        <end position="279"/>
    </location>
</feature>
<reference evidence="3" key="1">
    <citation type="submission" date="2021-01" db="EMBL/GenBank/DDBJ databases">
        <authorList>
            <person name="Eckstrom K.M.E."/>
        </authorList>
    </citation>
    <scope>NUCLEOTIDE SEQUENCE</scope>
    <source>
        <strain evidence="3">UVCC 0001</strain>
    </source>
</reference>
<accession>A0AAD9IGQ1</accession>
<dbReference type="EMBL" id="JASFZW010000005">
    <property type="protein sequence ID" value="KAK2077963.1"/>
    <property type="molecule type" value="Genomic_DNA"/>
</dbReference>
<gene>
    <name evidence="3" type="ORF">QBZ16_003831</name>
</gene>
<keyword evidence="4" id="KW-1185">Reference proteome</keyword>
<dbReference type="AlphaFoldDB" id="A0AAD9IGQ1"/>
<protein>
    <recommendedName>
        <fullName evidence="2">Alpha-ketoglutarate-dependent dioxygenase AlkB-like domain-containing protein</fullName>
    </recommendedName>
</protein>
<comment type="similarity">
    <text evidence="1">Belongs to the alkB family.</text>
</comment>
<evidence type="ECO:0000313" key="4">
    <source>
        <dbReference type="Proteomes" id="UP001255856"/>
    </source>
</evidence>
<comment type="caution">
    <text evidence="3">The sequence shown here is derived from an EMBL/GenBank/DDBJ whole genome shotgun (WGS) entry which is preliminary data.</text>
</comment>
<dbReference type="InterPro" id="IPR035979">
    <property type="entry name" value="RBD_domain_sf"/>
</dbReference>
<dbReference type="GO" id="GO:0070988">
    <property type="term" value="P:demethylation"/>
    <property type="evidence" value="ECO:0007669"/>
    <property type="project" value="InterPro"/>
</dbReference>
<dbReference type="PANTHER" id="PTHR12463:SF1">
    <property type="entry name" value="2-OXOGLUTARATE AND FE-DEPENDENT OXYGENASE FAMILY PROTEIN"/>
    <property type="match status" value="1"/>
</dbReference>
<dbReference type="InterPro" id="IPR037151">
    <property type="entry name" value="AlkB-like_sf"/>
</dbReference>
<sequence>MPPSVESDEPLFCRPQHKEPTAHLRLSGCGPGLGCDPEHVRHELLDGFRYTRIVPGTSQQAHIYVSFESVEAATAALTALHGTQYAGRTLSVKYAETKCPRKTAAQATVISACTLASEANIPGLELFTDFVSEVEERELLEFIDAQPWESLARRRVQHYGARFVYADRHLETGAAVRALPEKLDELARRRVPDALRASGAAALLHPELGFDQITVNEYGLGVGLSPHVDTHSAFGPTIVSLSLAGPCAMTFKREGCADVSLALPPRSLLVMSDEGRWAW</sequence>
<dbReference type="GO" id="GO:0003676">
    <property type="term" value="F:nucleic acid binding"/>
    <property type="evidence" value="ECO:0007669"/>
    <property type="project" value="InterPro"/>
</dbReference>
<proteinExistence type="inferred from homology"/>
<evidence type="ECO:0000313" key="3">
    <source>
        <dbReference type="EMBL" id="KAK2077963.1"/>
    </source>
</evidence>
<evidence type="ECO:0000256" key="1">
    <source>
        <dbReference type="ARBA" id="ARBA00007879"/>
    </source>
</evidence>
<dbReference type="GO" id="GO:0016491">
    <property type="term" value="F:oxidoreductase activity"/>
    <property type="evidence" value="ECO:0007669"/>
    <property type="project" value="TreeGrafter"/>
</dbReference>
<dbReference type="PANTHER" id="PTHR12463">
    <property type="entry name" value="OXYGENASE-RELATED"/>
    <property type="match status" value="1"/>
</dbReference>
<dbReference type="SUPFAM" id="SSF54928">
    <property type="entry name" value="RNA-binding domain, RBD"/>
    <property type="match status" value="1"/>
</dbReference>
<dbReference type="SUPFAM" id="SSF51197">
    <property type="entry name" value="Clavaminate synthase-like"/>
    <property type="match status" value="1"/>
</dbReference>
<dbReference type="InterPro" id="IPR027450">
    <property type="entry name" value="AlkB-like"/>
</dbReference>
<dbReference type="InterPro" id="IPR012677">
    <property type="entry name" value="Nucleotide-bd_a/b_plait_sf"/>
</dbReference>
<name>A0AAD9IGQ1_PROWI</name>
<dbReference type="Gene3D" id="3.30.70.330">
    <property type="match status" value="1"/>
</dbReference>
<dbReference type="GO" id="GO:0032451">
    <property type="term" value="F:demethylase activity"/>
    <property type="evidence" value="ECO:0007669"/>
    <property type="project" value="TreeGrafter"/>
</dbReference>
<organism evidence="3 4">
    <name type="scientific">Prototheca wickerhamii</name>
    <dbReference type="NCBI Taxonomy" id="3111"/>
    <lineage>
        <taxon>Eukaryota</taxon>
        <taxon>Viridiplantae</taxon>
        <taxon>Chlorophyta</taxon>
        <taxon>core chlorophytes</taxon>
        <taxon>Trebouxiophyceae</taxon>
        <taxon>Chlorellales</taxon>
        <taxon>Chlorellaceae</taxon>
        <taxon>Prototheca</taxon>
    </lineage>
</organism>